<comment type="similarity">
    <text evidence="2 4">Belongs to the bacterial solute-binding protein 3 family.</text>
</comment>
<evidence type="ECO:0000256" key="2">
    <source>
        <dbReference type="ARBA" id="ARBA00010333"/>
    </source>
</evidence>
<feature type="chain" id="PRO_5041302108" evidence="5">
    <location>
        <begin position="22"/>
        <end position="269"/>
    </location>
</feature>
<evidence type="ECO:0000256" key="5">
    <source>
        <dbReference type="SAM" id="SignalP"/>
    </source>
</evidence>
<evidence type="ECO:0000256" key="4">
    <source>
        <dbReference type="RuleBase" id="RU003744"/>
    </source>
</evidence>
<dbReference type="SMART" id="SM00079">
    <property type="entry name" value="PBPe"/>
    <property type="match status" value="1"/>
</dbReference>
<dbReference type="InterPro" id="IPR018313">
    <property type="entry name" value="SBP_3_CS"/>
</dbReference>
<evidence type="ECO:0000313" key="9">
    <source>
        <dbReference type="Proteomes" id="UP001165678"/>
    </source>
</evidence>
<protein>
    <submittedName>
        <fullName evidence="8">Transporter substrate-binding domain-containing protein</fullName>
    </submittedName>
</protein>
<evidence type="ECO:0000256" key="1">
    <source>
        <dbReference type="ARBA" id="ARBA00004196"/>
    </source>
</evidence>
<feature type="signal peptide" evidence="5">
    <location>
        <begin position="1"/>
        <end position="21"/>
    </location>
</feature>
<evidence type="ECO:0000313" key="8">
    <source>
        <dbReference type="EMBL" id="MCX2522781.1"/>
    </source>
</evidence>
<organism evidence="8 9">
    <name type="scientific">Larsenimonas rhizosphaerae</name>
    <dbReference type="NCBI Taxonomy" id="2944682"/>
    <lineage>
        <taxon>Bacteria</taxon>
        <taxon>Pseudomonadati</taxon>
        <taxon>Pseudomonadota</taxon>
        <taxon>Gammaproteobacteria</taxon>
        <taxon>Oceanospirillales</taxon>
        <taxon>Halomonadaceae</taxon>
        <taxon>Larsenimonas</taxon>
    </lineage>
</organism>
<proteinExistence type="inferred from homology"/>
<name>A0AA41ZDY3_9GAMM</name>
<feature type="domain" description="Ionotropic glutamate receptor C-terminal" evidence="7">
    <location>
        <begin position="30"/>
        <end position="255"/>
    </location>
</feature>
<dbReference type="GO" id="GO:0016020">
    <property type="term" value="C:membrane"/>
    <property type="evidence" value="ECO:0007669"/>
    <property type="project" value="InterPro"/>
</dbReference>
<dbReference type="PANTHER" id="PTHR35936">
    <property type="entry name" value="MEMBRANE-BOUND LYTIC MUREIN TRANSGLYCOSYLASE F"/>
    <property type="match status" value="1"/>
</dbReference>
<accession>A0AA41ZDY3</accession>
<evidence type="ECO:0000259" key="7">
    <source>
        <dbReference type="SMART" id="SM00079"/>
    </source>
</evidence>
<dbReference type="InterPro" id="IPR001320">
    <property type="entry name" value="Iontro_rcpt_C"/>
</dbReference>
<dbReference type="GO" id="GO:0030313">
    <property type="term" value="C:cell envelope"/>
    <property type="evidence" value="ECO:0007669"/>
    <property type="project" value="UniProtKB-SubCell"/>
</dbReference>
<keyword evidence="9" id="KW-1185">Reference proteome</keyword>
<gene>
    <name evidence="8" type="ORF">OQ287_00815</name>
</gene>
<comment type="subcellular location">
    <subcellularLocation>
        <location evidence="1">Cell envelope</location>
    </subcellularLocation>
</comment>
<dbReference type="InterPro" id="IPR001638">
    <property type="entry name" value="Solute-binding_3/MltF_N"/>
</dbReference>
<dbReference type="Gene3D" id="3.40.190.10">
    <property type="entry name" value="Periplasmic binding protein-like II"/>
    <property type="match status" value="2"/>
</dbReference>
<feature type="domain" description="Solute-binding protein family 3/N-terminal" evidence="6">
    <location>
        <begin position="26"/>
        <end position="256"/>
    </location>
</feature>
<evidence type="ECO:0000256" key="3">
    <source>
        <dbReference type="ARBA" id="ARBA00022729"/>
    </source>
</evidence>
<dbReference type="Pfam" id="PF00497">
    <property type="entry name" value="SBP_bac_3"/>
    <property type="match status" value="1"/>
</dbReference>
<dbReference type="RefSeq" id="WP_265895264.1">
    <property type="nucleotide sequence ID" value="NZ_JAPIVE010000001.1"/>
</dbReference>
<reference evidence="8" key="1">
    <citation type="submission" date="2022-11" db="EMBL/GenBank/DDBJ databases">
        <title>Larsenimonas rhizosphaerae sp. nov., isolated from a tidal mudflat.</title>
        <authorList>
            <person name="Lee S.D."/>
            <person name="Kim I.S."/>
        </authorList>
    </citation>
    <scope>NUCLEOTIDE SEQUENCE</scope>
    <source>
        <strain evidence="8">GH2-1</strain>
    </source>
</reference>
<dbReference type="PROSITE" id="PS01039">
    <property type="entry name" value="SBP_BACTERIAL_3"/>
    <property type="match status" value="1"/>
</dbReference>
<keyword evidence="3 5" id="KW-0732">Signal</keyword>
<dbReference type="Proteomes" id="UP001165678">
    <property type="component" value="Unassembled WGS sequence"/>
</dbReference>
<dbReference type="SMART" id="SM00062">
    <property type="entry name" value="PBPb"/>
    <property type="match status" value="1"/>
</dbReference>
<dbReference type="SUPFAM" id="SSF53850">
    <property type="entry name" value="Periplasmic binding protein-like II"/>
    <property type="match status" value="1"/>
</dbReference>
<dbReference type="EMBL" id="JAPIVE010000001">
    <property type="protein sequence ID" value="MCX2522781.1"/>
    <property type="molecule type" value="Genomic_DNA"/>
</dbReference>
<dbReference type="AlphaFoldDB" id="A0AA41ZDY3"/>
<dbReference type="GO" id="GO:0015276">
    <property type="term" value="F:ligand-gated monoatomic ion channel activity"/>
    <property type="evidence" value="ECO:0007669"/>
    <property type="project" value="InterPro"/>
</dbReference>
<sequence length="269" mass="30022">MKKWIAASLIASVMASGTALARIPDPVRIAIDVPYEPFVERAPDGSLKGFEIDLGNELCKRASLNCTWVEQGWDGLIPGLLARKYDAILSSMGITPERERQVMFSIPYYNTPSVFLTSRDRDINFDDKASLKGLTIGVQRGTIRDVYLSGQYADTFNIRRYGSSEDADNDLKAGRLDLIMEDLGVATSTLDFKTQDSPFKQIGPTLSTPTSIFGKGSGIAFRKRDQDLDDRFNQAIRDVYADGTYYTLMDKYFDYDLSTPPDGMSRPDK</sequence>
<evidence type="ECO:0000259" key="6">
    <source>
        <dbReference type="SMART" id="SM00062"/>
    </source>
</evidence>
<dbReference type="PANTHER" id="PTHR35936:SF17">
    <property type="entry name" value="ARGININE-BINDING EXTRACELLULAR PROTEIN ARTP"/>
    <property type="match status" value="1"/>
</dbReference>
<comment type="caution">
    <text evidence="8">The sequence shown here is derived from an EMBL/GenBank/DDBJ whole genome shotgun (WGS) entry which is preliminary data.</text>
</comment>